<gene>
    <name evidence="2" type="ORF">QBC38DRAFT_223186</name>
</gene>
<feature type="region of interest" description="Disordered" evidence="1">
    <location>
        <begin position="75"/>
        <end position="103"/>
    </location>
</feature>
<sequence length="103" mass="9891">MSENIDKTSKQATGLGKTVTSTLGNTLGGLTDTLGDTVGSAGSGLGNTINSATGQTGVPVGDMITNLTGGVSGAAKSLGKGIKDTGEMKKPGSSESASSSSLL</sequence>
<feature type="compositionally biased region" description="Low complexity" evidence="1">
    <location>
        <begin position="93"/>
        <end position="103"/>
    </location>
</feature>
<feature type="region of interest" description="Disordered" evidence="1">
    <location>
        <begin position="1"/>
        <end position="20"/>
    </location>
</feature>
<keyword evidence="3" id="KW-1185">Reference proteome</keyword>
<proteinExistence type="predicted"/>
<name>A0AAN7BY00_9PEZI</name>
<dbReference type="PANTHER" id="PTHR40636">
    <property type="entry name" value="CSBD-LIKE DOMAIN-CONTAINING PROTEIN"/>
    <property type="match status" value="1"/>
</dbReference>
<evidence type="ECO:0000313" key="2">
    <source>
        <dbReference type="EMBL" id="KAK4231461.1"/>
    </source>
</evidence>
<comment type="caution">
    <text evidence="2">The sequence shown here is derived from an EMBL/GenBank/DDBJ whole genome shotgun (WGS) entry which is preliminary data.</text>
</comment>
<accession>A0AAN7BY00</accession>
<evidence type="ECO:0000313" key="3">
    <source>
        <dbReference type="Proteomes" id="UP001301958"/>
    </source>
</evidence>
<dbReference type="PANTHER" id="PTHR40636:SF1">
    <property type="entry name" value="CSBD-LIKE DOMAIN-CONTAINING PROTEIN"/>
    <property type="match status" value="1"/>
</dbReference>
<dbReference type="Proteomes" id="UP001301958">
    <property type="component" value="Unassembled WGS sequence"/>
</dbReference>
<protein>
    <submittedName>
        <fullName evidence="2">Uncharacterized protein</fullName>
    </submittedName>
</protein>
<dbReference type="EMBL" id="MU865292">
    <property type="protein sequence ID" value="KAK4231461.1"/>
    <property type="molecule type" value="Genomic_DNA"/>
</dbReference>
<reference evidence="2" key="2">
    <citation type="submission" date="2023-05" db="EMBL/GenBank/DDBJ databases">
        <authorList>
            <consortium name="Lawrence Berkeley National Laboratory"/>
            <person name="Steindorff A."/>
            <person name="Hensen N."/>
            <person name="Bonometti L."/>
            <person name="Westerberg I."/>
            <person name="Brannstrom I.O."/>
            <person name="Guillou S."/>
            <person name="Cros-Aarteil S."/>
            <person name="Calhoun S."/>
            <person name="Haridas S."/>
            <person name="Kuo A."/>
            <person name="Mondo S."/>
            <person name="Pangilinan J."/>
            <person name="Riley R."/>
            <person name="Labutti K."/>
            <person name="Andreopoulos B."/>
            <person name="Lipzen A."/>
            <person name="Chen C."/>
            <person name="Yanf M."/>
            <person name="Daum C."/>
            <person name="Ng V."/>
            <person name="Clum A."/>
            <person name="Ohm R."/>
            <person name="Martin F."/>
            <person name="Silar P."/>
            <person name="Natvig D."/>
            <person name="Lalanne C."/>
            <person name="Gautier V."/>
            <person name="Ament-Velasquez S.L."/>
            <person name="Kruys A."/>
            <person name="Hutchinson M.I."/>
            <person name="Powell A.J."/>
            <person name="Barry K."/>
            <person name="Miller A.N."/>
            <person name="Grigoriev I.V."/>
            <person name="Debuchy R."/>
            <person name="Gladieux P."/>
            <person name="Thoren M.H."/>
            <person name="Johannesson H."/>
        </authorList>
    </citation>
    <scope>NUCLEOTIDE SEQUENCE</scope>
    <source>
        <strain evidence="2">CBS 990.96</strain>
    </source>
</reference>
<evidence type="ECO:0000256" key="1">
    <source>
        <dbReference type="SAM" id="MobiDB-lite"/>
    </source>
</evidence>
<dbReference type="AlphaFoldDB" id="A0AAN7BY00"/>
<reference evidence="2" key="1">
    <citation type="journal article" date="2023" name="Mol. Phylogenet. Evol.">
        <title>Genome-scale phylogeny and comparative genomics of the fungal order Sordariales.</title>
        <authorList>
            <person name="Hensen N."/>
            <person name="Bonometti L."/>
            <person name="Westerberg I."/>
            <person name="Brannstrom I.O."/>
            <person name="Guillou S."/>
            <person name="Cros-Aarteil S."/>
            <person name="Calhoun S."/>
            <person name="Haridas S."/>
            <person name="Kuo A."/>
            <person name="Mondo S."/>
            <person name="Pangilinan J."/>
            <person name="Riley R."/>
            <person name="LaButti K."/>
            <person name="Andreopoulos B."/>
            <person name="Lipzen A."/>
            <person name="Chen C."/>
            <person name="Yan M."/>
            <person name="Daum C."/>
            <person name="Ng V."/>
            <person name="Clum A."/>
            <person name="Steindorff A."/>
            <person name="Ohm R.A."/>
            <person name="Martin F."/>
            <person name="Silar P."/>
            <person name="Natvig D.O."/>
            <person name="Lalanne C."/>
            <person name="Gautier V."/>
            <person name="Ament-Velasquez S.L."/>
            <person name="Kruys A."/>
            <person name="Hutchinson M.I."/>
            <person name="Powell A.J."/>
            <person name="Barry K."/>
            <person name="Miller A.N."/>
            <person name="Grigoriev I.V."/>
            <person name="Debuchy R."/>
            <person name="Gladieux P."/>
            <person name="Hiltunen Thoren M."/>
            <person name="Johannesson H."/>
        </authorList>
    </citation>
    <scope>NUCLEOTIDE SEQUENCE</scope>
    <source>
        <strain evidence="2">CBS 990.96</strain>
    </source>
</reference>
<feature type="compositionally biased region" description="Basic and acidic residues" evidence="1">
    <location>
        <begin position="81"/>
        <end position="92"/>
    </location>
</feature>
<organism evidence="2 3">
    <name type="scientific">Podospora fimiseda</name>
    <dbReference type="NCBI Taxonomy" id="252190"/>
    <lineage>
        <taxon>Eukaryota</taxon>
        <taxon>Fungi</taxon>
        <taxon>Dikarya</taxon>
        <taxon>Ascomycota</taxon>
        <taxon>Pezizomycotina</taxon>
        <taxon>Sordariomycetes</taxon>
        <taxon>Sordariomycetidae</taxon>
        <taxon>Sordariales</taxon>
        <taxon>Podosporaceae</taxon>
        <taxon>Podospora</taxon>
    </lineage>
</organism>